<dbReference type="PANTHER" id="PTHR31775">
    <property type="entry name" value="OS02G0117200 PROTEIN"/>
    <property type="match status" value="1"/>
</dbReference>
<dbReference type="OrthoDB" id="684343at2759"/>
<evidence type="ECO:0000256" key="3">
    <source>
        <dbReference type="SAM" id="MobiDB-lite"/>
    </source>
</evidence>
<reference evidence="6 7" key="1">
    <citation type="submission" date="2020-08" db="EMBL/GenBank/DDBJ databases">
        <title>Plant Genome Project.</title>
        <authorList>
            <person name="Zhang R.-G."/>
        </authorList>
    </citation>
    <scope>NUCLEOTIDE SEQUENCE [LARGE SCALE GENOMIC DNA]</scope>
    <source>
        <tissue evidence="6">Rhizome</tissue>
    </source>
</reference>
<protein>
    <recommendedName>
        <fullName evidence="8">Remorin</fullName>
    </recommendedName>
</protein>
<evidence type="ECO:0000256" key="2">
    <source>
        <dbReference type="SAM" id="Coils"/>
    </source>
</evidence>
<dbReference type="InterPro" id="IPR005516">
    <property type="entry name" value="Remorin_C"/>
</dbReference>
<comment type="similarity">
    <text evidence="1">Belongs to the remorin family.</text>
</comment>
<evidence type="ECO:0000256" key="1">
    <source>
        <dbReference type="ARBA" id="ARBA00005711"/>
    </source>
</evidence>
<gene>
    <name evidence="6" type="ORF">ZIOFF_032374</name>
</gene>
<feature type="compositionally biased region" description="Basic and acidic residues" evidence="3">
    <location>
        <begin position="72"/>
        <end position="91"/>
    </location>
</feature>
<dbReference type="InterPro" id="IPR005518">
    <property type="entry name" value="Remorin_N"/>
</dbReference>
<dbReference type="Pfam" id="PF03766">
    <property type="entry name" value="Remorin_N"/>
    <property type="match status" value="1"/>
</dbReference>
<name>A0A8J5L172_ZINOF</name>
<evidence type="ECO:0000313" key="6">
    <source>
        <dbReference type="EMBL" id="KAG6507034.1"/>
    </source>
</evidence>
<sequence length="209" mass="22860">MGEEEAKQAAPETAPPPQETAPPPPETAPPLPETAPPPPETVKDVAEEKAPVPPPKADEKPDNSKALAIVEKVQDPPKEKSSGGSIDRDAALARLESEKRLSLILAWEENEKTKADNKAVKKLSSITAWENSKKAAVEAELKKIEEALEKQKAEYAEKMKNKIALLHKEAEEKRAMTEARRGEELLKAEEQAAKYRATGIAPKKLFGCF</sequence>
<dbReference type="PANTHER" id="PTHR31775:SF5">
    <property type="entry name" value="REMORIN 1.4"/>
    <property type="match status" value="1"/>
</dbReference>
<organism evidence="6 7">
    <name type="scientific">Zingiber officinale</name>
    <name type="common">Ginger</name>
    <name type="synonym">Amomum zingiber</name>
    <dbReference type="NCBI Taxonomy" id="94328"/>
    <lineage>
        <taxon>Eukaryota</taxon>
        <taxon>Viridiplantae</taxon>
        <taxon>Streptophyta</taxon>
        <taxon>Embryophyta</taxon>
        <taxon>Tracheophyta</taxon>
        <taxon>Spermatophyta</taxon>
        <taxon>Magnoliopsida</taxon>
        <taxon>Liliopsida</taxon>
        <taxon>Zingiberales</taxon>
        <taxon>Zingiberaceae</taxon>
        <taxon>Zingiber</taxon>
    </lineage>
</organism>
<dbReference type="EMBL" id="JACMSC010000009">
    <property type="protein sequence ID" value="KAG6507034.1"/>
    <property type="molecule type" value="Genomic_DNA"/>
</dbReference>
<evidence type="ECO:0000259" key="4">
    <source>
        <dbReference type="Pfam" id="PF03763"/>
    </source>
</evidence>
<feature type="region of interest" description="Disordered" evidence="3">
    <location>
        <begin position="1"/>
        <end position="91"/>
    </location>
</feature>
<evidence type="ECO:0000313" key="7">
    <source>
        <dbReference type="Proteomes" id="UP000734854"/>
    </source>
</evidence>
<evidence type="ECO:0008006" key="8">
    <source>
        <dbReference type="Google" id="ProtNLM"/>
    </source>
</evidence>
<feature type="compositionally biased region" description="Pro residues" evidence="3">
    <location>
        <begin position="13"/>
        <end position="40"/>
    </location>
</feature>
<evidence type="ECO:0000259" key="5">
    <source>
        <dbReference type="Pfam" id="PF03766"/>
    </source>
</evidence>
<dbReference type="Proteomes" id="UP000734854">
    <property type="component" value="Unassembled WGS sequence"/>
</dbReference>
<proteinExistence type="inferred from homology"/>
<feature type="domain" description="Remorin C-terminal" evidence="4">
    <location>
        <begin position="99"/>
        <end position="204"/>
    </location>
</feature>
<feature type="domain" description="Remorin N-terminal" evidence="5">
    <location>
        <begin position="43"/>
        <end position="95"/>
    </location>
</feature>
<dbReference type="Pfam" id="PF03763">
    <property type="entry name" value="Remorin_C"/>
    <property type="match status" value="1"/>
</dbReference>
<feature type="coiled-coil region" evidence="2">
    <location>
        <begin position="134"/>
        <end position="176"/>
    </location>
</feature>
<keyword evidence="7" id="KW-1185">Reference proteome</keyword>
<accession>A0A8J5L172</accession>
<keyword evidence="2" id="KW-0175">Coiled coil</keyword>
<feature type="compositionally biased region" description="Basic and acidic residues" evidence="3">
    <location>
        <begin position="41"/>
        <end position="63"/>
    </location>
</feature>
<comment type="caution">
    <text evidence="6">The sequence shown here is derived from an EMBL/GenBank/DDBJ whole genome shotgun (WGS) entry which is preliminary data.</text>
</comment>
<dbReference type="AlphaFoldDB" id="A0A8J5L172"/>